<dbReference type="PROSITE" id="PS01124">
    <property type="entry name" value="HTH_ARAC_FAMILY_2"/>
    <property type="match status" value="1"/>
</dbReference>
<dbReference type="AlphaFoldDB" id="A0AAP5H1B5"/>
<dbReference type="GO" id="GO:0003700">
    <property type="term" value="F:DNA-binding transcription factor activity"/>
    <property type="evidence" value="ECO:0007669"/>
    <property type="project" value="InterPro"/>
</dbReference>
<dbReference type="GO" id="GO:0000160">
    <property type="term" value="P:phosphorelay signal transduction system"/>
    <property type="evidence" value="ECO:0007669"/>
    <property type="project" value="UniProtKB-KW"/>
</dbReference>
<evidence type="ECO:0000259" key="10">
    <source>
        <dbReference type="PROSITE" id="PS50110"/>
    </source>
</evidence>
<keyword evidence="7" id="KW-0804">Transcription</keyword>
<dbReference type="InterPro" id="IPR051552">
    <property type="entry name" value="HptR"/>
</dbReference>
<dbReference type="InterPro" id="IPR001789">
    <property type="entry name" value="Sig_transdc_resp-reg_receiver"/>
</dbReference>
<dbReference type="SUPFAM" id="SSF52172">
    <property type="entry name" value="CheY-like"/>
    <property type="match status" value="1"/>
</dbReference>
<dbReference type="Pfam" id="PF00072">
    <property type="entry name" value="Response_reg"/>
    <property type="match status" value="1"/>
</dbReference>
<dbReference type="InterPro" id="IPR011006">
    <property type="entry name" value="CheY-like_superfamily"/>
</dbReference>
<dbReference type="InterPro" id="IPR041522">
    <property type="entry name" value="CdaR_GGDEF"/>
</dbReference>
<organism evidence="11 12">
    <name type="scientific">Paenibacillus amylolyticus</name>
    <dbReference type="NCBI Taxonomy" id="1451"/>
    <lineage>
        <taxon>Bacteria</taxon>
        <taxon>Bacillati</taxon>
        <taxon>Bacillota</taxon>
        <taxon>Bacilli</taxon>
        <taxon>Bacillales</taxon>
        <taxon>Paenibacillaceae</taxon>
        <taxon>Paenibacillus</taxon>
    </lineage>
</organism>
<feature type="domain" description="HTH araC/xylS-type" evidence="9">
    <location>
        <begin position="416"/>
        <end position="514"/>
    </location>
</feature>
<dbReference type="Pfam" id="PF17853">
    <property type="entry name" value="GGDEF_2"/>
    <property type="match status" value="1"/>
</dbReference>
<comment type="caution">
    <text evidence="11">The sequence shown here is derived from an EMBL/GenBank/DDBJ whole genome shotgun (WGS) entry which is preliminary data.</text>
</comment>
<dbReference type="RefSeq" id="WP_310138607.1">
    <property type="nucleotide sequence ID" value="NZ_JAVDTR010000004.1"/>
</dbReference>
<dbReference type="InterPro" id="IPR018060">
    <property type="entry name" value="HTH_AraC"/>
</dbReference>
<keyword evidence="4" id="KW-0902">Two-component regulatory system</keyword>
<keyword evidence="3 8" id="KW-0597">Phosphoprotein</keyword>
<dbReference type="SMART" id="SM00448">
    <property type="entry name" value="REC"/>
    <property type="match status" value="1"/>
</dbReference>
<dbReference type="Gene3D" id="1.10.10.60">
    <property type="entry name" value="Homeodomain-like"/>
    <property type="match status" value="2"/>
</dbReference>
<evidence type="ECO:0000256" key="6">
    <source>
        <dbReference type="ARBA" id="ARBA00023125"/>
    </source>
</evidence>
<accession>A0AAP5H1B5</accession>
<evidence type="ECO:0000259" key="9">
    <source>
        <dbReference type="PROSITE" id="PS01124"/>
    </source>
</evidence>
<dbReference type="Pfam" id="PF12833">
    <property type="entry name" value="HTH_18"/>
    <property type="match status" value="1"/>
</dbReference>
<dbReference type="SMART" id="SM00342">
    <property type="entry name" value="HTH_ARAC"/>
    <property type="match status" value="1"/>
</dbReference>
<dbReference type="Gene3D" id="3.40.50.2300">
    <property type="match status" value="1"/>
</dbReference>
<protein>
    <submittedName>
        <fullName evidence="11">Two-component system response regulator YesN</fullName>
    </submittedName>
</protein>
<dbReference type="PROSITE" id="PS00041">
    <property type="entry name" value="HTH_ARAC_FAMILY_1"/>
    <property type="match status" value="1"/>
</dbReference>
<dbReference type="Proteomes" id="UP001254832">
    <property type="component" value="Unassembled WGS sequence"/>
</dbReference>
<feature type="domain" description="Response regulatory" evidence="10">
    <location>
        <begin position="3"/>
        <end position="121"/>
    </location>
</feature>
<dbReference type="EMBL" id="JAVDTR010000004">
    <property type="protein sequence ID" value="MDR6723460.1"/>
    <property type="molecule type" value="Genomic_DNA"/>
</dbReference>
<evidence type="ECO:0000256" key="4">
    <source>
        <dbReference type="ARBA" id="ARBA00023012"/>
    </source>
</evidence>
<comment type="subcellular location">
    <subcellularLocation>
        <location evidence="1">Cytoplasm</location>
    </subcellularLocation>
</comment>
<dbReference type="CDD" id="cd17536">
    <property type="entry name" value="REC_YesN-like"/>
    <property type="match status" value="1"/>
</dbReference>
<feature type="modified residue" description="4-aspartylphosphate" evidence="8">
    <location>
        <position position="55"/>
    </location>
</feature>
<evidence type="ECO:0000256" key="7">
    <source>
        <dbReference type="ARBA" id="ARBA00023163"/>
    </source>
</evidence>
<evidence type="ECO:0000256" key="8">
    <source>
        <dbReference type="PROSITE-ProRule" id="PRU00169"/>
    </source>
</evidence>
<evidence type="ECO:0000256" key="5">
    <source>
        <dbReference type="ARBA" id="ARBA00023015"/>
    </source>
</evidence>
<proteinExistence type="predicted"/>
<keyword evidence="6" id="KW-0238">DNA-binding</keyword>
<sequence>MYKVLLVDDEPFAIEGLQLLIDWEKHGFEVGGICANGEDAIDAITREQPDLVVTDIRMPVMNGLELIEEARRLGHRSTLFVITSGYSDFNYARQAIRLGVSHYLTKPVIESEADDVLQRLREELGHRETRELMLNQAYNQRTKQALLTLVTNQDQAELGDEMDWVVHELSAKAHMWAYLLVMIQGDSASAKQAIQQFMDDEHCGYLLDAEWSPYGIVWCGCSDASTRSDQDLRQFAERLLNVLDQQAAASRVQIAVGCPVSQVQELTTSYRAAAEAGRFLFFDDTRLLYAEDMNEQHLLFDPDTLMEADLIMELIENGSGAELSTSVWRAFNTFKDQMAAPELVHIFATQIMFRGLSLFKELGGEPNTLMQDSALHLHERRYQNIEETARMLEAFCLKCQSEIGTLRERRVGGTQAMVAEYVHNHYKETFTIKELAERFYIHPVHLGQSFMRKYGKGVLDVVHDLRMEEAKQQLRETDQALYIIAEQVGYRSYQHFLKQFEKRVGMKPAEYRLQSTLSE</sequence>
<evidence type="ECO:0000313" key="12">
    <source>
        <dbReference type="Proteomes" id="UP001254832"/>
    </source>
</evidence>
<evidence type="ECO:0000313" key="11">
    <source>
        <dbReference type="EMBL" id="MDR6723460.1"/>
    </source>
</evidence>
<name>A0AAP5H1B5_PAEAM</name>
<dbReference type="GO" id="GO:0005737">
    <property type="term" value="C:cytoplasm"/>
    <property type="evidence" value="ECO:0007669"/>
    <property type="project" value="UniProtKB-SubCell"/>
</dbReference>
<reference evidence="11" key="1">
    <citation type="submission" date="2023-07" db="EMBL/GenBank/DDBJ databases">
        <title>Sorghum-associated microbial communities from plants grown in Nebraska, USA.</title>
        <authorList>
            <person name="Schachtman D."/>
        </authorList>
    </citation>
    <scope>NUCLEOTIDE SEQUENCE</scope>
    <source>
        <strain evidence="11">BE80</strain>
    </source>
</reference>
<dbReference type="PANTHER" id="PTHR42713">
    <property type="entry name" value="HISTIDINE KINASE-RELATED"/>
    <property type="match status" value="1"/>
</dbReference>
<dbReference type="GO" id="GO:0043565">
    <property type="term" value="F:sequence-specific DNA binding"/>
    <property type="evidence" value="ECO:0007669"/>
    <property type="project" value="InterPro"/>
</dbReference>
<evidence type="ECO:0000256" key="3">
    <source>
        <dbReference type="ARBA" id="ARBA00022553"/>
    </source>
</evidence>
<evidence type="ECO:0000256" key="1">
    <source>
        <dbReference type="ARBA" id="ARBA00004496"/>
    </source>
</evidence>
<dbReference type="PROSITE" id="PS50110">
    <property type="entry name" value="RESPONSE_REGULATORY"/>
    <property type="match status" value="1"/>
</dbReference>
<dbReference type="PANTHER" id="PTHR42713:SF3">
    <property type="entry name" value="TRANSCRIPTIONAL REGULATORY PROTEIN HPTR"/>
    <property type="match status" value="1"/>
</dbReference>
<dbReference type="InterPro" id="IPR018062">
    <property type="entry name" value="HTH_AraC-typ_CS"/>
</dbReference>
<dbReference type="SUPFAM" id="SSF46689">
    <property type="entry name" value="Homeodomain-like"/>
    <property type="match status" value="1"/>
</dbReference>
<gene>
    <name evidence="11" type="ORF">J2W91_001912</name>
</gene>
<keyword evidence="5" id="KW-0805">Transcription regulation</keyword>
<keyword evidence="2" id="KW-0963">Cytoplasm</keyword>
<dbReference type="InterPro" id="IPR009057">
    <property type="entry name" value="Homeodomain-like_sf"/>
</dbReference>
<evidence type="ECO:0000256" key="2">
    <source>
        <dbReference type="ARBA" id="ARBA00022490"/>
    </source>
</evidence>